<dbReference type="AlphaFoldDB" id="A0A0D8XH98"/>
<keyword evidence="3" id="KW-1185">Reference proteome</keyword>
<gene>
    <name evidence="2" type="ORF">DICVIV_09929</name>
</gene>
<dbReference type="OrthoDB" id="5860146at2759"/>
<evidence type="ECO:0000313" key="3">
    <source>
        <dbReference type="Proteomes" id="UP000053766"/>
    </source>
</evidence>
<feature type="compositionally biased region" description="Basic residues" evidence="1">
    <location>
        <begin position="218"/>
        <end position="227"/>
    </location>
</feature>
<protein>
    <submittedName>
        <fullName evidence="2">Uncharacterized protein</fullName>
    </submittedName>
</protein>
<dbReference type="Proteomes" id="UP000053766">
    <property type="component" value="Unassembled WGS sequence"/>
</dbReference>
<feature type="region of interest" description="Disordered" evidence="1">
    <location>
        <begin position="199"/>
        <end position="227"/>
    </location>
</feature>
<evidence type="ECO:0000256" key="1">
    <source>
        <dbReference type="SAM" id="MobiDB-lite"/>
    </source>
</evidence>
<reference evidence="3" key="2">
    <citation type="journal article" date="2016" name="Sci. Rep.">
        <title>Dictyocaulus viviparus genome, variome and transcriptome elucidate lungworm biology and support future intervention.</title>
        <authorList>
            <person name="McNulty S.N."/>
            <person name="Strube C."/>
            <person name="Rosa B.A."/>
            <person name="Martin J.C."/>
            <person name="Tyagi R."/>
            <person name="Choi Y.J."/>
            <person name="Wang Q."/>
            <person name="Hallsworth Pepin K."/>
            <person name="Zhang X."/>
            <person name="Ozersky P."/>
            <person name="Wilson R.K."/>
            <person name="Sternberg P.W."/>
            <person name="Gasser R.B."/>
            <person name="Mitreva M."/>
        </authorList>
    </citation>
    <scope>NUCLEOTIDE SEQUENCE [LARGE SCALE GENOMIC DNA]</scope>
    <source>
        <strain evidence="3">HannoverDv2000</strain>
    </source>
</reference>
<sequence>MESSEINVESKNFDVKASQITRSYLLSTAEYALDANLPLCLASAWSSKAKSHDSFFRMRFDACKILLVSARDSVNSVWLGGLKLPSLGFAFTRENSQDVLKACLAHLSTASKRINNVRCIRCGISFRNKRAFDLKIKDEDDSITVEGFCCGCKQSYYCGKIKRSSCLEQPIEEFVDDADSILLEKTFDERNICASSTPLNKREISSTTSPRSSDPRGRIKHGRRRRGSALERLLKEEDSVTDHSLSGFLKMLSK</sequence>
<reference evidence="2 3" key="1">
    <citation type="submission" date="2013-11" db="EMBL/GenBank/DDBJ databases">
        <title>Draft genome of the bovine lungworm Dictyocaulus viviparus.</title>
        <authorList>
            <person name="Mitreva M."/>
        </authorList>
    </citation>
    <scope>NUCLEOTIDE SEQUENCE [LARGE SCALE GENOMIC DNA]</scope>
    <source>
        <strain evidence="2 3">HannoverDv2000</strain>
    </source>
</reference>
<evidence type="ECO:0000313" key="2">
    <source>
        <dbReference type="EMBL" id="KJH44045.1"/>
    </source>
</evidence>
<proteinExistence type="predicted"/>
<name>A0A0D8XH98_DICVI</name>
<dbReference type="EMBL" id="KN716504">
    <property type="protein sequence ID" value="KJH44045.1"/>
    <property type="molecule type" value="Genomic_DNA"/>
</dbReference>
<organism evidence="2 3">
    <name type="scientific">Dictyocaulus viviparus</name>
    <name type="common">Bovine lungworm</name>
    <dbReference type="NCBI Taxonomy" id="29172"/>
    <lineage>
        <taxon>Eukaryota</taxon>
        <taxon>Metazoa</taxon>
        <taxon>Ecdysozoa</taxon>
        <taxon>Nematoda</taxon>
        <taxon>Chromadorea</taxon>
        <taxon>Rhabditida</taxon>
        <taxon>Rhabditina</taxon>
        <taxon>Rhabditomorpha</taxon>
        <taxon>Strongyloidea</taxon>
        <taxon>Metastrongylidae</taxon>
        <taxon>Dictyocaulus</taxon>
    </lineage>
</organism>
<accession>A0A0D8XH98</accession>